<keyword evidence="6" id="KW-0131">Cell cycle</keyword>
<evidence type="ECO:0000256" key="6">
    <source>
        <dbReference type="ARBA" id="ARBA00023306"/>
    </source>
</evidence>
<dbReference type="AlphaFoldDB" id="A0A2I0W997"/>
<gene>
    <name evidence="9" type="ORF">MA16_Dca006235</name>
</gene>
<evidence type="ECO:0000259" key="8">
    <source>
        <dbReference type="Pfam" id="PF06136"/>
    </source>
</evidence>
<name>A0A2I0W997_9ASPA</name>
<dbReference type="InterPro" id="IPR010369">
    <property type="entry name" value="SOK"/>
</dbReference>
<reference evidence="9 10" key="2">
    <citation type="journal article" date="2017" name="Nature">
        <title>The Apostasia genome and the evolution of orchids.</title>
        <authorList>
            <person name="Zhang G.Q."/>
            <person name="Liu K.W."/>
            <person name="Li Z."/>
            <person name="Lohaus R."/>
            <person name="Hsiao Y.Y."/>
            <person name="Niu S.C."/>
            <person name="Wang J.Y."/>
            <person name="Lin Y.C."/>
            <person name="Xu Q."/>
            <person name="Chen L.J."/>
            <person name="Yoshida K."/>
            <person name="Fujiwara S."/>
            <person name="Wang Z.W."/>
            <person name="Zhang Y.Q."/>
            <person name="Mitsuda N."/>
            <person name="Wang M."/>
            <person name="Liu G.H."/>
            <person name="Pecoraro L."/>
            <person name="Huang H.X."/>
            <person name="Xiao X.J."/>
            <person name="Lin M."/>
            <person name="Wu X.Y."/>
            <person name="Wu W.L."/>
            <person name="Chen Y.Y."/>
            <person name="Chang S.B."/>
            <person name="Sakamoto S."/>
            <person name="Ohme-Takagi M."/>
            <person name="Yagi M."/>
            <person name="Zeng S.J."/>
            <person name="Shen C.Y."/>
            <person name="Yeh C.M."/>
            <person name="Luo Y.B."/>
            <person name="Tsai W.C."/>
            <person name="Van de Peer Y."/>
            <person name="Liu Z.J."/>
        </authorList>
    </citation>
    <scope>NUCLEOTIDE SEQUENCE [LARGE SCALE GENOMIC DNA]</scope>
    <source>
        <tissue evidence="9">The whole plant</tissue>
    </source>
</reference>
<keyword evidence="5" id="KW-0472">Membrane</keyword>
<comment type="subcellular location">
    <subcellularLocation>
        <location evidence="1">Cell membrane</location>
        <topology evidence="1">Peripheral membrane protein</topology>
        <orientation evidence="1">Cytoplasmic side</orientation>
    </subcellularLocation>
</comment>
<comment type="similarity">
    <text evidence="7">Belongs to the SOSEKI family.</text>
</comment>
<dbReference type="GO" id="GO:0051301">
    <property type="term" value="P:cell division"/>
    <property type="evidence" value="ECO:0007669"/>
    <property type="project" value="UniProtKB-KW"/>
</dbReference>
<evidence type="ECO:0000256" key="2">
    <source>
        <dbReference type="ARBA" id="ARBA00022473"/>
    </source>
</evidence>
<evidence type="ECO:0000256" key="3">
    <source>
        <dbReference type="ARBA" id="ARBA00022475"/>
    </source>
</evidence>
<dbReference type="EMBL" id="KZ502842">
    <property type="protein sequence ID" value="PKU72235.1"/>
    <property type="molecule type" value="Genomic_DNA"/>
</dbReference>
<evidence type="ECO:0000256" key="5">
    <source>
        <dbReference type="ARBA" id="ARBA00023136"/>
    </source>
</evidence>
<evidence type="ECO:0000256" key="7">
    <source>
        <dbReference type="ARBA" id="ARBA00024211"/>
    </source>
</evidence>
<reference evidence="9 10" key="1">
    <citation type="journal article" date="2016" name="Sci. Rep.">
        <title>The Dendrobium catenatum Lindl. genome sequence provides insights into polysaccharide synthase, floral development and adaptive evolution.</title>
        <authorList>
            <person name="Zhang G.Q."/>
            <person name="Xu Q."/>
            <person name="Bian C."/>
            <person name="Tsai W.C."/>
            <person name="Yeh C.M."/>
            <person name="Liu K.W."/>
            <person name="Yoshida K."/>
            <person name="Zhang L.S."/>
            <person name="Chang S.B."/>
            <person name="Chen F."/>
            <person name="Shi Y."/>
            <person name="Su Y.Y."/>
            <person name="Zhang Y.Q."/>
            <person name="Chen L.J."/>
            <person name="Yin Y."/>
            <person name="Lin M."/>
            <person name="Huang H."/>
            <person name="Deng H."/>
            <person name="Wang Z.W."/>
            <person name="Zhu S.L."/>
            <person name="Zhao X."/>
            <person name="Deng C."/>
            <person name="Niu S.C."/>
            <person name="Huang J."/>
            <person name="Wang M."/>
            <person name="Liu G.H."/>
            <person name="Yang H.J."/>
            <person name="Xiao X.J."/>
            <person name="Hsiao Y.Y."/>
            <person name="Wu W.L."/>
            <person name="Chen Y.Y."/>
            <person name="Mitsuda N."/>
            <person name="Ohme-Takagi M."/>
            <person name="Luo Y.B."/>
            <person name="Van de Peer Y."/>
            <person name="Liu Z.J."/>
        </authorList>
    </citation>
    <scope>NUCLEOTIDE SEQUENCE [LARGE SCALE GENOMIC DNA]</scope>
    <source>
        <tissue evidence="9">The whole plant</tissue>
    </source>
</reference>
<dbReference type="GO" id="GO:0005886">
    <property type="term" value="C:plasma membrane"/>
    <property type="evidence" value="ECO:0007669"/>
    <property type="project" value="UniProtKB-SubCell"/>
</dbReference>
<dbReference type="Proteomes" id="UP000233837">
    <property type="component" value="Unassembled WGS sequence"/>
</dbReference>
<evidence type="ECO:0000256" key="4">
    <source>
        <dbReference type="ARBA" id="ARBA00022618"/>
    </source>
</evidence>
<keyword evidence="4" id="KW-0132">Cell division</keyword>
<organism evidence="9 10">
    <name type="scientific">Dendrobium catenatum</name>
    <dbReference type="NCBI Taxonomy" id="906689"/>
    <lineage>
        <taxon>Eukaryota</taxon>
        <taxon>Viridiplantae</taxon>
        <taxon>Streptophyta</taxon>
        <taxon>Embryophyta</taxon>
        <taxon>Tracheophyta</taxon>
        <taxon>Spermatophyta</taxon>
        <taxon>Magnoliopsida</taxon>
        <taxon>Liliopsida</taxon>
        <taxon>Asparagales</taxon>
        <taxon>Orchidaceae</taxon>
        <taxon>Epidendroideae</taxon>
        <taxon>Malaxideae</taxon>
        <taxon>Dendrobiinae</taxon>
        <taxon>Dendrobium</taxon>
    </lineage>
</organism>
<dbReference type="Pfam" id="PF06136">
    <property type="entry name" value="SOK"/>
    <property type="match status" value="1"/>
</dbReference>
<dbReference type="PANTHER" id="PTHR31083">
    <property type="entry name" value="UPSTREAM OF FLC PROTEIN (DUF966)"/>
    <property type="match status" value="1"/>
</dbReference>
<evidence type="ECO:0000256" key="1">
    <source>
        <dbReference type="ARBA" id="ARBA00004413"/>
    </source>
</evidence>
<keyword evidence="10" id="KW-1185">Reference proteome</keyword>
<feature type="domain" description="SOSEKI DIX-like" evidence="8">
    <location>
        <begin position="1"/>
        <end position="42"/>
    </location>
</feature>
<dbReference type="GO" id="GO:0051258">
    <property type="term" value="P:protein polymerization"/>
    <property type="evidence" value="ECO:0007669"/>
    <property type="project" value="UniProtKB-ARBA"/>
</dbReference>
<dbReference type="PANTHER" id="PTHR31083:SF5">
    <property type="entry name" value="PROTEIN SOSEKI 1"/>
    <property type="match status" value="1"/>
</dbReference>
<proteinExistence type="inferred from homology"/>
<dbReference type="InterPro" id="IPR048351">
    <property type="entry name" value="SOK_DIX"/>
</dbReference>
<sequence>MMESFAWSYKRKYKIGYIWQGLTDNDLIIPTSYHEYLLKGSLLSPIKIFENLKKEAKYLATPVNLRTPDESLQREKTTSSKPPIELEEQSPVNIEFKLRRSPKENYGFNMYSWKEEMKRVEKVCCEEFVPMEN</sequence>
<accession>A0A2I0W997</accession>
<keyword evidence="2" id="KW-0217">Developmental protein</keyword>
<keyword evidence="3" id="KW-1003">Cell membrane</keyword>
<protein>
    <recommendedName>
        <fullName evidence="8">SOSEKI DIX-like domain-containing protein</fullName>
    </recommendedName>
</protein>
<evidence type="ECO:0000313" key="10">
    <source>
        <dbReference type="Proteomes" id="UP000233837"/>
    </source>
</evidence>
<evidence type="ECO:0000313" key="9">
    <source>
        <dbReference type="EMBL" id="PKU72235.1"/>
    </source>
</evidence>